<dbReference type="AlphaFoldDB" id="A0A845M1K9"/>
<dbReference type="PIRSF" id="PIRSF011386">
    <property type="entry name" value="FixH"/>
    <property type="match status" value="1"/>
</dbReference>
<dbReference type="InterPro" id="IPR008620">
    <property type="entry name" value="FixH"/>
</dbReference>
<dbReference type="InterPro" id="IPR018037">
    <property type="entry name" value="FixH_proteobacterial"/>
</dbReference>
<dbReference type="Proteomes" id="UP000467322">
    <property type="component" value="Unassembled WGS sequence"/>
</dbReference>
<gene>
    <name evidence="2" type="ORF">GQE99_10560</name>
</gene>
<comment type="caution">
    <text evidence="2">The sequence shown here is derived from an EMBL/GenBank/DDBJ whole genome shotgun (WGS) entry which is preliminary data.</text>
</comment>
<dbReference type="EMBL" id="WTUX01000012">
    <property type="protein sequence ID" value="MZR13456.1"/>
    <property type="molecule type" value="Genomic_DNA"/>
</dbReference>
<organism evidence="2 3">
    <name type="scientific">Maritimibacter harenae</name>
    <dbReference type="NCBI Taxonomy" id="2606218"/>
    <lineage>
        <taxon>Bacteria</taxon>
        <taxon>Pseudomonadati</taxon>
        <taxon>Pseudomonadota</taxon>
        <taxon>Alphaproteobacteria</taxon>
        <taxon>Rhodobacterales</taxon>
        <taxon>Roseobacteraceae</taxon>
        <taxon>Maritimibacter</taxon>
    </lineage>
</organism>
<keyword evidence="1" id="KW-1133">Transmembrane helix</keyword>
<accession>A0A845M1K9</accession>
<proteinExistence type="predicted"/>
<protein>
    <submittedName>
        <fullName evidence="2">Nitrogen fixation protein FixH</fullName>
    </submittedName>
</protein>
<keyword evidence="1" id="KW-0472">Membrane</keyword>
<evidence type="ECO:0000313" key="3">
    <source>
        <dbReference type="Proteomes" id="UP000467322"/>
    </source>
</evidence>
<keyword evidence="1" id="KW-0812">Transmembrane</keyword>
<dbReference type="Pfam" id="PF05751">
    <property type="entry name" value="FixH"/>
    <property type="match status" value="1"/>
</dbReference>
<feature type="transmembrane region" description="Helical" evidence="1">
    <location>
        <begin position="15"/>
        <end position="37"/>
    </location>
</feature>
<keyword evidence="3" id="KW-1185">Reference proteome</keyword>
<sequence>MTQDAHDTGRKLTGWHVLAIFVTAFGIIIGVNVFMAVKAVGTFPGLETPNSYVASQVFDEKRAAQEGLGWTVDPSIVDESLLLMITDASGQPVRVKDIGGVLGRATHVADDQEPFFTRSMTGAYVANIGDLDYGKWELRLEAVAEDGTPFSQLIELHVPKG</sequence>
<name>A0A845M1K9_9RHOB</name>
<evidence type="ECO:0000313" key="2">
    <source>
        <dbReference type="EMBL" id="MZR13456.1"/>
    </source>
</evidence>
<evidence type="ECO:0000256" key="1">
    <source>
        <dbReference type="SAM" id="Phobius"/>
    </source>
</evidence>
<reference evidence="2 3" key="1">
    <citation type="submission" date="2019-12" db="EMBL/GenBank/DDBJ databases">
        <title>Maritimibacter sp. nov. sp. isolated from sea sand.</title>
        <authorList>
            <person name="Kim J."/>
            <person name="Jeong S.E."/>
            <person name="Jung H.S."/>
            <person name="Jeon C.O."/>
        </authorList>
    </citation>
    <scope>NUCLEOTIDE SEQUENCE [LARGE SCALE GENOMIC DNA]</scope>
    <source>
        <strain evidence="2 3">DP07</strain>
    </source>
</reference>